<dbReference type="Pfam" id="PF01494">
    <property type="entry name" value="FAD_binding_3"/>
    <property type="match status" value="1"/>
</dbReference>
<reference evidence="6 7" key="1">
    <citation type="submission" date="2020-05" db="EMBL/GenBank/DDBJ databases">
        <title>Identification and distribution of gene clusters putatively required for synthesis of sphingolipid metabolism inhibitors in phylogenetically diverse species of the filamentous fungus Fusarium.</title>
        <authorList>
            <person name="Kim H.-S."/>
            <person name="Busman M."/>
            <person name="Brown D.W."/>
            <person name="Divon H."/>
            <person name="Uhlig S."/>
            <person name="Proctor R.H."/>
        </authorList>
    </citation>
    <scope>NUCLEOTIDE SEQUENCE [LARGE SCALE GENOMIC DNA]</scope>
    <source>
        <strain evidence="6 7">NRRL 25211</strain>
    </source>
</reference>
<gene>
    <name evidence="6" type="ORF">FPANT_4582</name>
</gene>
<evidence type="ECO:0000313" key="6">
    <source>
        <dbReference type="EMBL" id="KAF5595614.1"/>
    </source>
</evidence>
<comment type="caution">
    <text evidence="6">The sequence shown here is derived from an EMBL/GenBank/DDBJ whole genome shotgun (WGS) entry which is preliminary data.</text>
</comment>
<keyword evidence="7" id="KW-1185">Reference proteome</keyword>
<dbReference type="GO" id="GO:0071949">
    <property type="term" value="F:FAD binding"/>
    <property type="evidence" value="ECO:0007669"/>
    <property type="project" value="InterPro"/>
</dbReference>
<dbReference type="PRINTS" id="PR00420">
    <property type="entry name" value="RNGMNOXGNASE"/>
</dbReference>
<dbReference type="Gene3D" id="3.30.9.10">
    <property type="entry name" value="D-Amino Acid Oxidase, subunit A, domain 2"/>
    <property type="match status" value="1"/>
</dbReference>
<organism evidence="6 7">
    <name type="scientific">Fusarium pseudoanthophilum</name>
    <dbReference type="NCBI Taxonomy" id="48495"/>
    <lineage>
        <taxon>Eukaryota</taxon>
        <taxon>Fungi</taxon>
        <taxon>Dikarya</taxon>
        <taxon>Ascomycota</taxon>
        <taxon>Pezizomycotina</taxon>
        <taxon>Sordariomycetes</taxon>
        <taxon>Hypocreomycetidae</taxon>
        <taxon>Hypocreales</taxon>
        <taxon>Nectriaceae</taxon>
        <taxon>Fusarium</taxon>
        <taxon>Fusarium fujikuroi species complex</taxon>
    </lineage>
</organism>
<sequence length="415" mass="45331">MPDQTVIVVGAGPVGLFTALILAQNGIKVTVLEADEGISRSPRAAVQLPCVNLEFAKAGVIDEVFEYGCRSDHGYCWRDGYDTTKVLADFTPPPSENPNLCAAMIGQDVLSQIFLKHLINTGNAEIIFNHAFTRVEDHGDSVTVHARRVLDDQELSFNCRYVVGADGGKSAVRKSIGQSLEGYTWPDIRLIAVNILYDLEKLGWKHGNFIVHPEDWAIVVKRGPKNLWRVATSVPFAQGADGEPITDKAVFPVIKDRLSRILPGNTDEIIYLQTAPYTIHQRCVSKYRVGNIILAGDAAHLNNPVGGLGLTTGLLDAAHLGKALTQVINESAPEIVLDEYANARRGVFKNVTDPLSTANLLRVKSTAPEDVAAREAFFKMLNDPKEKGQVFAHMAKEMGLSTTLDMKDLGPRPQL</sequence>
<name>A0A8H5PFA9_9HYPO</name>
<proteinExistence type="predicted"/>
<evidence type="ECO:0000256" key="3">
    <source>
        <dbReference type="ARBA" id="ARBA00022827"/>
    </source>
</evidence>
<dbReference type="PANTHER" id="PTHR43004">
    <property type="entry name" value="TRK SYSTEM POTASSIUM UPTAKE PROTEIN"/>
    <property type="match status" value="1"/>
</dbReference>
<dbReference type="EMBL" id="JAAOAR010000207">
    <property type="protein sequence ID" value="KAF5595614.1"/>
    <property type="molecule type" value="Genomic_DNA"/>
</dbReference>
<evidence type="ECO:0000256" key="2">
    <source>
        <dbReference type="ARBA" id="ARBA00022630"/>
    </source>
</evidence>
<dbReference type="Gene3D" id="3.50.50.60">
    <property type="entry name" value="FAD/NAD(P)-binding domain"/>
    <property type="match status" value="1"/>
</dbReference>
<dbReference type="InterPro" id="IPR050641">
    <property type="entry name" value="RIFMO-like"/>
</dbReference>
<keyword evidence="3" id="KW-0274">FAD</keyword>
<dbReference type="AlphaFoldDB" id="A0A8H5PFA9"/>
<dbReference type="InterPro" id="IPR036188">
    <property type="entry name" value="FAD/NAD-bd_sf"/>
</dbReference>
<evidence type="ECO:0000259" key="5">
    <source>
        <dbReference type="Pfam" id="PF01494"/>
    </source>
</evidence>
<dbReference type="GO" id="GO:0016709">
    <property type="term" value="F:oxidoreductase activity, acting on paired donors, with incorporation or reduction of molecular oxygen, NAD(P)H as one donor, and incorporation of one atom of oxygen"/>
    <property type="evidence" value="ECO:0007669"/>
    <property type="project" value="UniProtKB-ARBA"/>
</dbReference>
<evidence type="ECO:0000313" key="7">
    <source>
        <dbReference type="Proteomes" id="UP000544095"/>
    </source>
</evidence>
<dbReference type="InterPro" id="IPR002938">
    <property type="entry name" value="FAD-bd"/>
</dbReference>
<evidence type="ECO:0000256" key="1">
    <source>
        <dbReference type="ARBA" id="ARBA00001974"/>
    </source>
</evidence>
<protein>
    <submittedName>
        <fullName evidence="6">3-(3-hydroxyphenyl)propionate 2-hydroxylase</fullName>
    </submittedName>
</protein>
<keyword evidence="4" id="KW-0560">Oxidoreductase</keyword>
<evidence type="ECO:0000256" key="4">
    <source>
        <dbReference type="ARBA" id="ARBA00023002"/>
    </source>
</evidence>
<dbReference type="Proteomes" id="UP000544095">
    <property type="component" value="Unassembled WGS sequence"/>
</dbReference>
<keyword evidence="2" id="KW-0285">Flavoprotein</keyword>
<feature type="domain" description="FAD-binding" evidence="5">
    <location>
        <begin position="5"/>
        <end position="353"/>
    </location>
</feature>
<accession>A0A8H5PFA9</accession>
<dbReference type="PANTHER" id="PTHR43004:SF19">
    <property type="entry name" value="BINDING MONOOXYGENASE, PUTATIVE (JCVI)-RELATED"/>
    <property type="match status" value="1"/>
</dbReference>
<dbReference type="SUPFAM" id="SSF51905">
    <property type="entry name" value="FAD/NAD(P)-binding domain"/>
    <property type="match status" value="1"/>
</dbReference>
<comment type="cofactor">
    <cofactor evidence="1">
        <name>FAD</name>
        <dbReference type="ChEBI" id="CHEBI:57692"/>
    </cofactor>
</comment>